<feature type="coiled-coil region" evidence="1">
    <location>
        <begin position="197"/>
        <end position="249"/>
    </location>
</feature>
<dbReference type="InterPro" id="IPR049163">
    <property type="entry name" value="Pif1-like_2B_dom"/>
</dbReference>
<feature type="region of interest" description="Disordered" evidence="2">
    <location>
        <begin position="676"/>
        <end position="720"/>
    </location>
</feature>
<feature type="region of interest" description="Disordered" evidence="2">
    <location>
        <begin position="620"/>
        <end position="645"/>
    </location>
</feature>
<dbReference type="STRING" id="761204.W2Q3D1"/>
<gene>
    <name evidence="4" type="ORF">PPTG_13278</name>
</gene>
<accession>W2Q3D1</accession>
<feature type="region of interest" description="Disordered" evidence="2">
    <location>
        <begin position="255"/>
        <end position="294"/>
    </location>
</feature>
<feature type="region of interest" description="Disordered" evidence="2">
    <location>
        <begin position="51"/>
        <end position="97"/>
    </location>
</feature>
<feature type="compositionally biased region" description="Low complexity" evidence="2">
    <location>
        <begin position="53"/>
        <end position="63"/>
    </location>
</feature>
<dbReference type="EMBL" id="KI669592">
    <property type="protein sequence ID" value="ETN07346.1"/>
    <property type="molecule type" value="Genomic_DNA"/>
</dbReference>
<evidence type="ECO:0000256" key="1">
    <source>
        <dbReference type="SAM" id="Coils"/>
    </source>
</evidence>
<reference evidence="5" key="1">
    <citation type="submission" date="2011-12" db="EMBL/GenBank/DDBJ databases">
        <authorList>
            <consortium name="The Broad Institute Genome Sequencing Platform"/>
            <person name="Russ C."/>
            <person name="Tyler B."/>
            <person name="Panabieres F."/>
            <person name="Shan W."/>
            <person name="Tripathy S."/>
            <person name="Grunwald N."/>
            <person name="Machado M."/>
            <person name="Young S.K."/>
            <person name="Zeng Q."/>
            <person name="Gargeya S."/>
            <person name="Fitzgerald M."/>
            <person name="Haas B."/>
            <person name="Abouelleil A."/>
            <person name="Alvarado L."/>
            <person name="Arachchi H.M."/>
            <person name="Berlin A."/>
            <person name="Chapman S.B."/>
            <person name="Gearin G."/>
            <person name="Goldberg J."/>
            <person name="Griggs A."/>
            <person name="Gujja S."/>
            <person name="Hansen M."/>
            <person name="Heiman D."/>
            <person name="Howarth C."/>
            <person name="Larimer J."/>
            <person name="Lui A."/>
            <person name="MacDonald P.J.P."/>
            <person name="McCowen C."/>
            <person name="Montmayeur A."/>
            <person name="Murphy C."/>
            <person name="Neiman D."/>
            <person name="Pearson M."/>
            <person name="Priest M."/>
            <person name="Roberts A."/>
            <person name="Saif S."/>
            <person name="Shea T."/>
            <person name="Sisk P."/>
            <person name="Stolte C."/>
            <person name="Sykes S."/>
            <person name="Wortman J."/>
            <person name="Nusbaum C."/>
            <person name="Birren B."/>
        </authorList>
    </citation>
    <scope>NUCLEOTIDE SEQUENCE [LARGE SCALE GENOMIC DNA]</scope>
    <source>
        <strain evidence="5">INRA-310</strain>
    </source>
</reference>
<feature type="compositionally biased region" description="Acidic residues" evidence="2">
    <location>
        <begin position="83"/>
        <end position="94"/>
    </location>
</feature>
<dbReference type="PANTHER" id="PTHR10492">
    <property type="match status" value="1"/>
</dbReference>
<evidence type="ECO:0000313" key="5">
    <source>
        <dbReference type="Proteomes" id="UP000018817"/>
    </source>
</evidence>
<dbReference type="AlphaFoldDB" id="W2Q3D1"/>
<evidence type="ECO:0000313" key="4">
    <source>
        <dbReference type="EMBL" id="ETN07346.1"/>
    </source>
</evidence>
<proteinExistence type="predicted"/>
<feature type="domain" description="DNA helicase Pif1-like 2B" evidence="3">
    <location>
        <begin position="171"/>
        <end position="200"/>
    </location>
</feature>
<keyword evidence="1" id="KW-0175">Coiled coil</keyword>
<dbReference type="RefSeq" id="XP_008907103.1">
    <property type="nucleotide sequence ID" value="XM_008908855.1"/>
</dbReference>
<dbReference type="Proteomes" id="UP000018817">
    <property type="component" value="Unassembled WGS sequence"/>
</dbReference>
<organism evidence="4 5">
    <name type="scientific">Phytophthora nicotianae (strain INRA-310)</name>
    <name type="common">Phytophthora parasitica</name>
    <dbReference type="NCBI Taxonomy" id="761204"/>
    <lineage>
        <taxon>Eukaryota</taxon>
        <taxon>Sar</taxon>
        <taxon>Stramenopiles</taxon>
        <taxon>Oomycota</taxon>
        <taxon>Peronosporomycetes</taxon>
        <taxon>Peronosporales</taxon>
        <taxon>Peronosporaceae</taxon>
        <taxon>Phytophthora</taxon>
    </lineage>
</organism>
<name>W2Q3D1_PHYN3</name>
<dbReference type="Pfam" id="PF21530">
    <property type="entry name" value="Pif1_2B_dom"/>
    <property type="match status" value="1"/>
</dbReference>
<protein>
    <recommendedName>
        <fullName evidence="3">DNA helicase Pif1-like 2B domain-containing protein</fullName>
    </recommendedName>
</protein>
<dbReference type="GeneID" id="20182650"/>
<evidence type="ECO:0000259" key="3">
    <source>
        <dbReference type="Pfam" id="PF21530"/>
    </source>
</evidence>
<feature type="compositionally biased region" description="Basic and acidic residues" evidence="2">
    <location>
        <begin position="630"/>
        <end position="645"/>
    </location>
</feature>
<evidence type="ECO:0000256" key="2">
    <source>
        <dbReference type="SAM" id="MobiDB-lite"/>
    </source>
</evidence>
<dbReference type="PANTHER" id="PTHR10492:SF57">
    <property type="entry name" value="ATP-DEPENDENT DNA HELICASE"/>
    <property type="match status" value="1"/>
</dbReference>
<dbReference type="VEuPathDB" id="FungiDB:PPTG_13278"/>
<sequence length="720" mass="80674">MRVKTALDPDNAAELAEFSKFLLQIGEGRYPVNRDIDDNDICIPQSMCVTPVSGGSSTSIQNSSDDDSEYEAPNFNLLQPLDPEGERESDEPEDDQRTRSINALIGAIYPGVGDADLPNQYFVDRAILAPTNASVRRINEMVAERLSGETREYLSNDSLDGPGAQNLFETEVLNSLNFSGLPPHKMVLKVGTPIIMIRNLIETKEELLDAREESTRRWALERQNYERQLSEAEHSIEALKRDNQILEDSVLDSNCSEAKETNTHPSPSAKATTNEDRPDTTAPNKSERPTIASRPVDKEAMLAVFESSVKQLIEYHATRREVVQLLKGKKEAEQSRSEAARRINALEMQKMRQSLGVRESISDLSKSLHVLDERMQAESKSLEELERLKKLRLRAEQKLKGLRKQEAKADFLDSEAQQELQDLEELIVDLDSHIAFQDAELRAARNDLLAMKHRSDSTDAKSPLGGLASGLVQHLGLGSTDAAGAAASVMGKCLDEVARLRMRVSEMGIEVQELQGLLNERDEALSQLESGLAVARDEFDRRLAAHQQASAEAMEQLKKMQPKVLVPSNNNEDGETSDAHKDEEWQKLIVRCQKKDEYIADLEKHLVFYKSKAKQMQAQLQQLIRSSSEQQRRTDDGSSDVERERQLERRIQQLEDANDSLMKDLATAKVYLRASQSRGSVVRTSGERNGAKVVRISRSELRELPAPPAPPLHASDLRKE</sequence>
<reference evidence="4 5" key="2">
    <citation type="submission" date="2013-11" db="EMBL/GenBank/DDBJ databases">
        <title>The Genome Sequence of Phytophthora parasitica INRA-310.</title>
        <authorList>
            <consortium name="The Broad Institute Genomics Platform"/>
            <person name="Russ C."/>
            <person name="Tyler B."/>
            <person name="Panabieres F."/>
            <person name="Shan W."/>
            <person name="Tripathy S."/>
            <person name="Grunwald N."/>
            <person name="Machado M."/>
            <person name="Johnson C.S."/>
            <person name="Arredondo F."/>
            <person name="Hong C."/>
            <person name="Coffey M."/>
            <person name="Young S.K."/>
            <person name="Zeng Q."/>
            <person name="Gargeya S."/>
            <person name="Fitzgerald M."/>
            <person name="Abouelleil A."/>
            <person name="Alvarado L."/>
            <person name="Chapman S.B."/>
            <person name="Gainer-Dewar J."/>
            <person name="Goldberg J."/>
            <person name="Griggs A."/>
            <person name="Gujja S."/>
            <person name="Hansen M."/>
            <person name="Howarth C."/>
            <person name="Imamovic A."/>
            <person name="Ireland A."/>
            <person name="Larimer J."/>
            <person name="McCowan C."/>
            <person name="Murphy C."/>
            <person name="Pearson M."/>
            <person name="Poon T.W."/>
            <person name="Priest M."/>
            <person name="Roberts A."/>
            <person name="Saif S."/>
            <person name="Shea T."/>
            <person name="Sykes S."/>
            <person name="Wortman J."/>
            <person name="Nusbaum C."/>
            <person name="Birren B."/>
        </authorList>
    </citation>
    <scope>NUCLEOTIDE SEQUENCE [LARGE SCALE GENOMIC DNA]</scope>
    <source>
        <strain evidence="4 5">INRA-310</strain>
    </source>
</reference>
<feature type="coiled-coil region" evidence="1">
    <location>
        <begin position="329"/>
        <end position="433"/>
    </location>
</feature>
<feature type="compositionally biased region" description="Polar residues" evidence="2">
    <location>
        <begin position="263"/>
        <end position="272"/>
    </location>
</feature>